<gene>
    <name evidence="2" type="ORF">GLOIN_2v1644765</name>
</gene>
<dbReference type="AlphaFoldDB" id="A0A2P4PQT9"/>
<feature type="transmembrane region" description="Helical" evidence="1">
    <location>
        <begin position="6"/>
        <end position="35"/>
    </location>
</feature>
<keyword evidence="1" id="KW-0812">Transmembrane</keyword>
<sequence>MSSGLLVTYVFIFTCIKSILIKVFSFYHVDMYFFLADLLINPRKKDVLHASLAIYFRPIFRAGSFFHITFSHNSKITKINLTQ</sequence>
<evidence type="ECO:0000313" key="3">
    <source>
        <dbReference type="Proteomes" id="UP000018888"/>
    </source>
</evidence>
<accession>A0A2P4PQT9</accession>
<comment type="caution">
    <text evidence="2">The sequence shown here is derived from an EMBL/GenBank/DDBJ whole genome shotgun (WGS) entry which is preliminary data.</text>
</comment>
<name>A0A2P4PQT9_RHIID</name>
<evidence type="ECO:0000256" key="1">
    <source>
        <dbReference type="SAM" id="Phobius"/>
    </source>
</evidence>
<keyword evidence="3" id="KW-1185">Reference proteome</keyword>
<reference evidence="2 3" key="1">
    <citation type="journal article" date="2013" name="Proc. Natl. Acad. Sci. U.S.A.">
        <title>Genome of an arbuscular mycorrhizal fungus provides insight into the oldest plant symbiosis.</title>
        <authorList>
            <person name="Tisserant E."/>
            <person name="Malbreil M."/>
            <person name="Kuo A."/>
            <person name="Kohler A."/>
            <person name="Symeonidi A."/>
            <person name="Balestrini R."/>
            <person name="Charron P."/>
            <person name="Duensing N."/>
            <person name="Frei Dit Frey N."/>
            <person name="Gianinazzi-Pearson V."/>
            <person name="Gilbert L.B."/>
            <person name="Handa Y."/>
            <person name="Herr J.R."/>
            <person name="Hijri M."/>
            <person name="Koul R."/>
            <person name="Kawaguchi M."/>
            <person name="Krajinski F."/>
            <person name="Lammers P.J."/>
            <person name="Masclaux F.G."/>
            <person name="Murat C."/>
            <person name="Morin E."/>
            <person name="Ndikumana S."/>
            <person name="Pagni M."/>
            <person name="Petitpierre D."/>
            <person name="Requena N."/>
            <person name="Rosikiewicz P."/>
            <person name="Riley R."/>
            <person name="Saito K."/>
            <person name="San Clemente H."/>
            <person name="Shapiro H."/>
            <person name="van Tuinen D."/>
            <person name="Becard G."/>
            <person name="Bonfante P."/>
            <person name="Paszkowski U."/>
            <person name="Shachar-Hill Y.Y."/>
            <person name="Tuskan G.A."/>
            <person name="Young P.W."/>
            <person name="Sanders I.R."/>
            <person name="Henrissat B."/>
            <person name="Rensing S.A."/>
            <person name="Grigoriev I.V."/>
            <person name="Corradi N."/>
            <person name="Roux C."/>
            <person name="Martin F."/>
        </authorList>
    </citation>
    <scope>NUCLEOTIDE SEQUENCE [LARGE SCALE GENOMIC DNA]</scope>
    <source>
        <strain evidence="2 3">DAOM 197198</strain>
    </source>
</reference>
<reference evidence="2 3" key="2">
    <citation type="journal article" date="2018" name="New Phytol.">
        <title>High intraspecific genome diversity in the model arbuscular mycorrhizal symbiont Rhizophagus irregularis.</title>
        <authorList>
            <person name="Chen E.C.H."/>
            <person name="Morin E."/>
            <person name="Beaudet D."/>
            <person name="Noel J."/>
            <person name="Yildirir G."/>
            <person name="Ndikumana S."/>
            <person name="Charron P."/>
            <person name="St-Onge C."/>
            <person name="Giorgi J."/>
            <person name="Kruger M."/>
            <person name="Marton T."/>
            <person name="Ropars J."/>
            <person name="Grigoriev I.V."/>
            <person name="Hainaut M."/>
            <person name="Henrissat B."/>
            <person name="Roux C."/>
            <person name="Martin F."/>
            <person name="Corradi N."/>
        </authorList>
    </citation>
    <scope>NUCLEOTIDE SEQUENCE [LARGE SCALE GENOMIC DNA]</scope>
    <source>
        <strain evidence="2 3">DAOM 197198</strain>
    </source>
</reference>
<evidence type="ECO:0000313" key="2">
    <source>
        <dbReference type="EMBL" id="POG67730.1"/>
    </source>
</evidence>
<keyword evidence="1" id="KW-1133">Transmembrane helix</keyword>
<protein>
    <submittedName>
        <fullName evidence="2">Uncharacterized protein</fullName>
    </submittedName>
</protein>
<dbReference type="EMBL" id="AUPC02000166">
    <property type="protein sequence ID" value="POG67730.1"/>
    <property type="molecule type" value="Genomic_DNA"/>
</dbReference>
<organism evidence="2 3">
    <name type="scientific">Rhizophagus irregularis (strain DAOM 181602 / DAOM 197198 / MUCL 43194)</name>
    <name type="common">Arbuscular mycorrhizal fungus</name>
    <name type="synonym">Glomus intraradices</name>
    <dbReference type="NCBI Taxonomy" id="747089"/>
    <lineage>
        <taxon>Eukaryota</taxon>
        <taxon>Fungi</taxon>
        <taxon>Fungi incertae sedis</taxon>
        <taxon>Mucoromycota</taxon>
        <taxon>Glomeromycotina</taxon>
        <taxon>Glomeromycetes</taxon>
        <taxon>Glomerales</taxon>
        <taxon>Glomeraceae</taxon>
        <taxon>Rhizophagus</taxon>
    </lineage>
</organism>
<dbReference type="Proteomes" id="UP000018888">
    <property type="component" value="Unassembled WGS sequence"/>
</dbReference>
<proteinExistence type="predicted"/>
<keyword evidence="1" id="KW-0472">Membrane</keyword>